<dbReference type="Proteomes" id="UP000006039">
    <property type="component" value="Unassembled WGS sequence"/>
</dbReference>
<organism evidence="1">
    <name type="scientific">Gaeumannomyces tritici (strain R3-111a-1)</name>
    <name type="common">Wheat and barley take-all root rot fungus</name>
    <name type="synonym">Gaeumannomyces graminis var. tritici</name>
    <dbReference type="NCBI Taxonomy" id="644352"/>
    <lineage>
        <taxon>Eukaryota</taxon>
        <taxon>Fungi</taxon>
        <taxon>Dikarya</taxon>
        <taxon>Ascomycota</taxon>
        <taxon>Pezizomycotina</taxon>
        <taxon>Sordariomycetes</taxon>
        <taxon>Sordariomycetidae</taxon>
        <taxon>Magnaporthales</taxon>
        <taxon>Magnaporthaceae</taxon>
        <taxon>Gaeumannomyces</taxon>
    </lineage>
</organism>
<dbReference type="RefSeq" id="XP_009226946.1">
    <property type="nucleotide sequence ID" value="XM_009228682.1"/>
</dbReference>
<name>J3PBD3_GAET3</name>
<reference evidence="2" key="5">
    <citation type="submission" date="2018-04" db="UniProtKB">
        <authorList>
            <consortium name="EnsemblFungi"/>
        </authorList>
    </citation>
    <scope>IDENTIFICATION</scope>
    <source>
        <strain evidence="2">R3-111a-1</strain>
    </source>
</reference>
<proteinExistence type="predicted"/>
<reference evidence="2" key="4">
    <citation type="journal article" date="2015" name="G3 (Bethesda)">
        <title>Genome sequences of three phytopathogenic species of the Magnaporthaceae family of fungi.</title>
        <authorList>
            <person name="Okagaki L.H."/>
            <person name="Nunes C.C."/>
            <person name="Sailsbery J."/>
            <person name="Clay B."/>
            <person name="Brown D."/>
            <person name="John T."/>
            <person name="Oh Y."/>
            <person name="Young N."/>
            <person name="Fitzgerald M."/>
            <person name="Haas B.J."/>
            <person name="Zeng Q."/>
            <person name="Young S."/>
            <person name="Adiconis X."/>
            <person name="Fan L."/>
            <person name="Levin J.Z."/>
            <person name="Mitchell T.K."/>
            <person name="Okubara P.A."/>
            <person name="Farman M.L."/>
            <person name="Kohn L.M."/>
            <person name="Birren B."/>
            <person name="Ma L.-J."/>
            <person name="Dean R.A."/>
        </authorList>
    </citation>
    <scope>NUCLEOTIDE SEQUENCE</scope>
    <source>
        <strain evidence="2">R3-111a-1</strain>
    </source>
</reference>
<protein>
    <submittedName>
        <fullName evidence="1 2">Uncharacterized protein</fullName>
    </submittedName>
</protein>
<dbReference type="AlphaFoldDB" id="J3PBD3"/>
<reference evidence="1" key="2">
    <citation type="submission" date="2010-07" db="EMBL/GenBank/DDBJ databases">
        <authorList>
            <consortium name="The Broad Institute Genome Sequencing Platform"/>
            <consortium name="Broad Institute Genome Sequencing Center for Infectious Disease"/>
            <person name="Ma L.-J."/>
            <person name="Dead R."/>
            <person name="Young S."/>
            <person name="Zeng Q."/>
            <person name="Koehrsen M."/>
            <person name="Alvarado L."/>
            <person name="Berlin A."/>
            <person name="Chapman S.B."/>
            <person name="Chen Z."/>
            <person name="Freedman E."/>
            <person name="Gellesch M."/>
            <person name="Goldberg J."/>
            <person name="Griggs A."/>
            <person name="Gujja S."/>
            <person name="Heilman E.R."/>
            <person name="Heiman D."/>
            <person name="Hepburn T."/>
            <person name="Howarth C."/>
            <person name="Jen D."/>
            <person name="Larson L."/>
            <person name="Mehta T."/>
            <person name="Neiman D."/>
            <person name="Pearson M."/>
            <person name="Roberts A."/>
            <person name="Saif S."/>
            <person name="Shea T."/>
            <person name="Shenoy N."/>
            <person name="Sisk P."/>
            <person name="Stolte C."/>
            <person name="Sykes S."/>
            <person name="Walk T."/>
            <person name="White J."/>
            <person name="Yandava C."/>
            <person name="Haas B."/>
            <person name="Nusbaum C."/>
            <person name="Birren B."/>
        </authorList>
    </citation>
    <scope>NUCLEOTIDE SEQUENCE</scope>
    <source>
        <strain evidence="1">R3-111a-1</strain>
    </source>
</reference>
<dbReference type="EnsemblFungi" id="EJT71549">
    <property type="protein sequence ID" value="EJT71549"/>
    <property type="gene ID" value="GGTG_10806"/>
</dbReference>
<evidence type="ECO:0000313" key="2">
    <source>
        <dbReference type="EnsemblFungi" id="EJT71549"/>
    </source>
</evidence>
<dbReference type="HOGENOM" id="CLU_2038232_0_0_1"/>
<reference evidence="3" key="1">
    <citation type="submission" date="2010-07" db="EMBL/GenBank/DDBJ databases">
        <title>The genome sequence of Gaeumannomyces graminis var. tritici strain R3-111a-1.</title>
        <authorList>
            <consortium name="The Broad Institute Genome Sequencing Platform"/>
            <person name="Ma L.-J."/>
            <person name="Dead R."/>
            <person name="Young S."/>
            <person name="Zeng Q."/>
            <person name="Koehrsen M."/>
            <person name="Alvarado L."/>
            <person name="Berlin A."/>
            <person name="Chapman S.B."/>
            <person name="Chen Z."/>
            <person name="Freedman E."/>
            <person name="Gellesch M."/>
            <person name="Goldberg J."/>
            <person name="Griggs A."/>
            <person name="Gujja S."/>
            <person name="Heilman E.R."/>
            <person name="Heiman D."/>
            <person name="Hepburn T."/>
            <person name="Howarth C."/>
            <person name="Jen D."/>
            <person name="Larson L."/>
            <person name="Mehta T."/>
            <person name="Neiman D."/>
            <person name="Pearson M."/>
            <person name="Roberts A."/>
            <person name="Saif S."/>
            <person name="Shea T."/>
            <person name="Shenoy N."/>
            <person name="Sisk P."/>
            <person name="Stolte C."/>
            <person name="Sykes S."/>
            <person name="Walk T."/>
            <person name="White J."/>
            <person name="Yandava C."/>
            <person name="Haas B."/>
            <person name="Nusbaum C."/>
            <person name="Birren B."/>
        </authorList>
    </citation>
    <scope>NUCLEOTIDE SEQUENCE [LARGE SCALE GENOMIC DNA]</scope>
    <source>
        <strain evidence="3">R3-111a-1</strain>
    </source>
</reference>
<reference evidence="1" key="3">
    <citation type="submission" date="2010-09" db="EMBL/GenBank/DDBJ databases">
        <title>Annotation of Gaeumannomyces graminis var. tritici R3-111a-1.</title>
        <authorList>
            <consortium name="The Broad Institute Genome Sequencing Platform"/>
            <person name="Ma L.-J."/>
            <person name="Dead R."/>
            <person name="Young S.K."/>
            <person name="Zeng Q."/>
            <person name="Gargeya S."/>
            <person name="Fitzgerald M."/>
            <person name="Haas B."/>
            <person name="Abouelleil A."/>
            <person name="Alvarado L."/>
            <person name="Arachchi H.M."/>
            <person name="Berlin A."/>
            <person name="Brown A."/>
            <person name="Chapman S.B."/>
            <person name="Chen Z."/>
            <person name="Dunbar C."/>
            <person name="Freedman E."/>
            <person name="Gearin G."/>
            <person name="Gellesch M."/>
            <person name="Goldberg J."/>
            <person name="Griggs A."/>
            <person name="Gujja S."/>
            <person name="Heiman D."/>
            <person name="Howarth C."/>
            <person name="Larson L."/>
            <person name="Lui A."/>
            <person name="MacDonald P.J.P."/>
            <person name="Mehta T."/>
            <person name="Montmayeur A."/>
            <person name="Murphy C."/>
            <person name="Neiman D."/>
            <person name="Pearson M."/>
            <person name="Priest M."/>
            <person name="Roberts A."/>
            <person name="Saif S."/>
            <person name="Shea T."/>
            <person name="Shenoy N."/>
            <person name="Sisk P."/>
            <person name="Stolte C."/>
            <person name="Sykes S."/>
            <person name="Yandava C."/>
            <person name="Wortman J."/>
            <person name="Nusbaum C."/>
            <person name="Birren B."/>
        </authorList>
    </citation>
    <scope>NUCLEOTIDE SEQUENCE</scope>
    <source>
        <strain evidence="1">R3-111a-1</strain>
    </source>
</reference>
<gene>
    <name evidence="2" type="primary">20351264</name>
    <name evidence="1" type="ORF">GGTG_10806</name>
</gene>
<keyword evidence="3" id="KW-1185">Reference proteome</keyword>
<dbReference type="GeneID" id="20351264"/>
<dbReference type="VEuPathDB" id="FungiDB:GGTG_10806"/>
<sequence>MHGRNLEVTAAGVIVNSSPVGEHSSSLWQLACRGPGWASPRLDWAGVWGASALVGLGLSIHHHWSGHNWSWADEARLAPLTSEDPTPVGSVSSCCYLPPDRRKGLSRTSCGKLRKPLLVRA</sequence>
<dbReference type="EMBL" id="GL385400">
    <property type="protein sequence ID" value="EJT71549.1"/>
    <property type="molecule type" value="Genomic_DNA"/>
</dbReference>
<accession>J3PBD3</accession>
<evidence type="ECO:0000313" key="3">
    <source>
        <dbReference type="Proteomes" id="UP000006039"/>
    </source>
</evidence>
<evidence type="ECO:0000313" key="1">
    <source>
        <dbReference type="EMBL" id="EJT71549.1"/>
    </source>
</evidence>